<dbReference type="PANTHER" id="PTHR14218:SF15">
    <property type="entry name" value="TRIPEPTIDYL-PEPTIDASE 1"/>
    <property type="match status" value="1"/>
</dbReference>
<evidence type="ECO:0000256" key="2">
    <source>
        <dbReference type="ARBA" id="ARBA00022670"/>
    </source>
</evidence>
<comment type="caution">
    <text evidence="11">The sequence shown here is derived from an EMBL/GenBank/DDBJ whole genome shotgun (WGS) entry which is preliminary data.</text>
</comment>
<dbReference type="InterPro" id="IPR015366">
    <property type="entry name" value="S53_propep"/>
</dbReference>
<dbReference type="EMBL" id="JARKIE010000009">
    <property type="protein sequence ID" value="KAJ7704957.1"/>
    <property type="molecule type" value="Genomic_DNA"/>
</dbReference>
<keyword evidence="2 8" id="KW-0645">Protease</keyword>
<dbReference type="InterPro" id="IPR030400">
    <property type="entry name" value="Sedolisin_dom"/>
</dbReference>
<evidence type="ECO:0000313" key="12">
    <source>
        <dbReference type="Proteomes" id="UP001221757"/>
    </source>
</evidence>
<dbReference type="SMART" id="SM00944">
    <property type="entry name" value="Pro-kuma_activ"/>
    <property type="match status" value="1"/>
</dbReference>
<dbReference type="AlphaFoldDB" id="A0AAD7GTM6"/>
<feature type="active site" description="Charge relay system" evidence="8">
    <location>
        <position position="278"/>
    </location>
</feature>
<dbReference type="CDD" id="cd11377">
    <property type="entry name" value="Pro-peptidase_S53"/>
    <property type="match status" value="1"/>
</dbReference>
<evidence type="ECO:0000256" key="6">
    <source>
        <dbReference type="ARBA" id="ARBA00022837"/>
    </source>
</evidence>
<dbReference type="PANTHER" id="PTHR14218">
    <property type="entry name" value="PROTEASE S8 TRIPEPTIDYL PEPTIDASE I CLN2"/>
    <property type="match status" value="1"/>
</dbReference>
<dbReference type="SUPFAM" id="SSF54897">
    <property type="entry name" value="Protease propeptides/inhibitors"/>
    <property type="match status" value="1"/>
</dbReference>
<feature type="binding site" evidence="8">
    <location>
        <position position="502"/>
    </location>
    <ligand>
        <name>Ca(2+)</name>
        <dbReference type="ChEBI" id="CHEBI:29108"/>
    </ligand>
</feature>
<dbReference type="CDD" id="cd04056">
    <property type="entry name" value="Peptidases_S53"/>
    <property type="match status" value="1"/>
</dbReference>
<dbReference type="GO" id="GO:0006508">
    <property type="term" value="P:proteolysis"/>
    <property type="evidence" value="ECO:0007669"/>
    <property type="project" value="UniProtKB-KW"/>
</dbReference>
<keyword evidence="3 8" id="KW-0479">Metal-binding</keyword>
<feature type="active site" description="Charge relay system" evidence="8">
    <location>
        <position position="282"/>
    </location>
</feature>
<dbReference type="SUPFAM" id="SSF52743">
    <property type="entry name" value="Subtilisin-like"/>
    <property type="match status" value="1"/>
</dbReference>
<dbReference type="InterPro" id="IPR036852">
    <property type="entry name" value="Peptidase_S8/S53_dom_sf"/>
</dbReference>
<feature type="active site" description="Charge relay system" evidence="8">
    <location>
        <position position="460"/>
    </location>
</feature>
<keyword evidence="5 8" id="KW-0720">Serine protease</keyword>
<dbReference type="GO" id="GO:0005576">
    <property type="term" value="C:extracellular region"/>
    <property type="evidence" value="ECO:0007669"/>
    <property type="project" value="UniProtKB-SubCell"/>
</dbReference>
<dbReference type="InterPro" id="IPR050819">
    <property type="entry name" value="Tripeptidyl-peptidase_I"/>
</dbReference>
<feature type="binding site" evidence="8">
    <location>
        <position position="501"/>
    </location>
    <ligand>
        <name>Ca(2+)</name>
        <dbReference type="ChEBI" id="CHEBI:29108"/>
    </ligand>
</feature>
<feature type="binding site" evidence="8">
    <location>
        <position position="522"/>
    </location>
    <ligand>
        <name>Ca(2+)</name>
        <dbReference type="ChEBI" id="CHEBI:29108"/>
    </ligand>
</feature>
<dbReference type="GO" id="GO:0004252">
    <property type="term" value="F:serine-type endopeptidase activity"/>
    <property type="evidence" value="ECO:0007669"/>
    <property type="project" value="UniProtKB-UniRule"/>
</dbReference>
<comment type="subcellular location">
    <subcellularLocation>
        <location evidence="1">Secreted</location>
        <location evidence="1">Extracellular space</location>
    </subcellularLocation>
</comment>
<protein>
    <submittedName>
        <fullName evidence="11">Subtilisin-like protein</fullName>
    </submittedName>
</protein>
<accession>A0AAD7GTM6</accession>
<reference evidence="11" key="1">
    <citation type="submission" date="2023-03" db="EMBL/GenBank/DDBJ databases">
        <title>Massive genome expansion in bonnet fungi (Mycena s.s.) driven by repeated elements and novel gene families across ecological guilds.</title>
        <authorList>
            <consortium name="Lawrence Berkeley National Laboratory"/>
            <person name="Harder C.B."/>
            <person name="Miyauchi S."/>
            <person name="Viragh M."/>
            <person name="Kuo A."/>
            <person name="Thoen E."/>
            <person name="Andreopoulos B."/>
            <person name="Lu D."/>
            <person name="Skrede I."/>
            <person name="Drula E."/>
            <person name="Henrissat B."/>
            <person name="Morin E."/>
            <person name="Kohler A."/>
            <person name="Barry K."/>
            <person name="LaButti K."/>
            <person name="Morin E."/>
            <person name="Salamov A."/>
            <person name="Lipzen A."/>
            <person name="Mereny Z."/>
            <person name="Hegedus B."/>
            <person name="Baldrian P."/>
            <person name="Stursova M."/>
            <person name="Weitz H."/>
            <person name="Taylor A."/>
            <person name="Grigoriev I.V."/>
            <person name="Nagy L.G."/>
            <person name="Martin F."/>
            <person name="Kauserud H."/>
        </authorList>
    </citation>
    <scope>NUCLEOTIDE SEQUENCE</scope>
    <source>
        <strain evidence="11">CBHHK067</strain>
    </source>
</reference>
<evidence type="ECO:0000256" key="3">
    <source>
        <dbReference type="ARBA" id="ARBA00022723"/>
    </source>
</evidence>
<evidence type="ECO:0000256" key="4">
    <source>
        <dbReference type="ARBA" id="ARBA00022801"/>
    </source>
</evidence>
<proteinExistence type="predicted"/>
<evidence type="ECO:0000313" key="11">
    <source>
        <dbReference type="EMBL" id="KAJ7704957.1"/>
    </source>
</evidence>
<keyword evidence="4 8" id="KW-0378">Hydrolase</keyword>
<dbReference type="Gene3D" id="3.40.50.200">
    <property type="entry name" value="Peptidase S8/S53 domain"/>
    <property type="match status" value="1"/>
</dbReference>
<evidence type="ECO:0000259" key="10">
    <source>
        <dbReference type="PROSITE" id="PS51695"/>
    </source>
</evidence>
<evidence type="ECO:0000256" key="5">
    <source>
        <dbReference type="ARBA" id="ARBA00022825"/>
    </source>
</evidence>
<feature type="domain" description="Peptidase S53" evidence="10">
    <location>
        <begin position="202"/>
        <end position="542"/>
    </location>
</feature>
<gene>
    <name evidence="11" type="ORF">B0H17DRAFT_1193444</name>
</gene>
<organism evidence="11 12">
    <name type="scientific">Mycena rosella</name>
    <name type="common">Pink bonnet</name>
    <name type="synonym">Agaricus rosellus</name>
    <dbReference type="NCBI Taxonomy" id="1033263"/>
    <lineage>
        <taxon>Eukaryota</taxon>
        <taxon>Fungi</taxon>
        <taxon>Dikarya</taxon>
        <taxon>Basidiomycota</taxon>
        <taxon>Agaricomycotina</taxon>
        <taxon>Agaricomycetes</taxon>
        <taxon>Agaricomycetidae</taxon>
        <taxon>Agaricales</taxon>
        <taxon>Marasmiineae</taxon>
        <taxon>Mycenaceae</taxon>
        <taxon>Mycena</taxon>
    </lineage>
</organism>
<comment type="cofactor">
    <cofactor evidence="8">
        <name>Ca(2+)</name>
        <dbReference type="ChEBI" id="CHEBI:29108"/>
    </cofactor>
    <text evidence="8">Binds 1 Ca(2+) ion per subunit.</text>
</comment>
<evidence type="ECO:0000256" key="1">
    <source>
        <dbReference type="ARBA" id="ARBA00004239"/>
    </source>
</evidence>
<feature type="chain" id="PRO_5042160485" evidence="9">
    <location>
        <begin position="18"/>
        <end position="542"/>
    </location>
</feature>
<evidence type="ECO:0000256" key="9">
    <source>
        <dbReference type="SAM" id="SignalP"/>
    </source>
</evidence>
<dbReference type="Proteomes" id="UP001221757">
    <property type="component" value="Unassembled WGS sequence"/>
</dbReference>
<keyword evidence="6 8" id="KW-0106">Calcium</keyword>
<dbReference type="GO" id="GO:0046872">
    <property type="term" value="F:metal ion binding"/>
    <property type="evidence" value="ECO:0007669"/>
    <property type="project" value="UniProtKB-UniRule"/>
</dbReference>
<feature type="binding site" evidence="8">
    <location>
        <position position="520"/>
    </location>
    <ligand>
        <name>Ca(2+)</name>
        <dbReference type="ChEBI" id="CHEBI:29108"/>
    </ligand>
</feature>
<feature type="signal peptide" evidence="9">
    <location>
        <begin position="1"/>
        <end position="17"/>
    </location>
</feature>
<evidence type="ECO:0000256" key="8">
    <source>
        <dbReference type="PROSITE-ProRule" id="PRU01032"/>
    </source>
</evidence>
<name>A0AAD7GTM6_MYCRO</name>
<keyword evidence="12" id="KW-1185">Reference proteome</keyword>
<dbReference type="Pfam" id="PF09286">
    <property type="entry name" value="Pro-kuma_activ"/>
    <property type="match status" value="1"/>
</dbReference>
<evidence type="ECO:0000256" key="7">
    <source>
        <dbReference type="ARBA" id="ARBA00023145"/>
    </source>
</evidence>
<dbReference type="GO" id="GO:0008240">
    <property type="term" value="F:tripeptidyl-peptidase activity"/>
    <property type="evidence" value="ECO:0007669"/>
    <property type="project" value="TreeGrafter"/>
</dbReference>
<dbReference type="PROSITE" id="PS51695">
    <property type="entry name" value="SEDOLISIN"/>
    <property type="match status" value="1"/>
</dbReference>
<keyword evidence="9" id="KW-0732">Signal</keyword>
<keyword evidence="7" id="KW-0865">Zymogen</keyword>
<sequence length="542" mass="55922">MALKTFFLASILALAAAKGFKASTFSYPAKQAAFQNFVVQSSLASVPDGFTKVGPAPASSSVNLRIAVASKNMAGLEQALLDVSAPSSAKYGKHLTKAEVNAFVAPSDKAAAAVKAWLSSHGLIAATSSSAGHWLSVSVPISKANTILSASYQTFKNVADFIDHIHPTTAFSGPHSRGPVVSISQPASAVSANGVPASCSSAITPACLQALYEIPATPATEYSNSIAVAGFVNEFARRADLSHFLKSFRTDMSRTTTFMTQKFDDGRNPQNATTAGLEADLDIQYTVGIATGVPVSFVSVGNTFQDGALQGFLDIVNFLLEEDEVPQVMSTSYDSGEADVPQDLALKLCEAYMALGARATSILFSTGDFGVAGNRAQNCTTFQPAFPVGCPYVTAVGSTGGIAPERGSSFSSGGFSNFFSTPDYQADAVAAAGILPDVSAQGENVQIILGGVVTPVQGTSCSTPIFASIVSLLNDQLIAGGKPPLGFLSPWLYANPGMFTDITAGSNPGCGTDGFATSVGWDPVTGLGTPIFTKMRAAAGLR</sequence>